<feature type="coiled-coil region" evidence="1">
    <location>
        <begin position="16"/>
        <end position="50"/>
    </location>
</feature>
<gene>
    <name evidence="2" type="ORF">QYT958_LOCUS46976</name>
</gene>
<dbReference type="EMBL" id="CAJOBR010086005">
    <property type="protein sequence ID" value="CAF5132814.1"/>
    <property type="molecule type" value="Genomic_DNA"/>
</dbReference>
<feature type="non-terminal residue" evidence="2">
    <location>
        <position position="80"/>
    </location>
</feature>
<proteinExistence type="predicted"/>
<organism evidence="2 3">
    <name type="scientific">Rotaria socialis</name>
    <dbReference type="NCBI Taxonomy" id="392032"/>
    <lineage>
        <taxon>Eukaryota</taxon>
        <taxon>Metazoa</taxon>
        <taxon>Spiralia</taxon>
        <taxon>Gnathifera</taxon>
        <taxon>Rotifera</taxon>
        <taxon>Eurotatoria</taxon>
        <taxon>Bdelloidea</taxon>
        <taxon>Philodinida</taxon>
        <taxon>Philodinidae</taxon>
        <taxon>Rotaria</taxon>
    </lineage>
</organism>
<protein>
    <submittedName>
        <fullName evidence="2">Uncharacterized protein</fullName>
    </submittedName>
</protein>
<evidence type="ECO:0000313" key="3">
    <source>
        <dbReference type="Proteomes" id="UP000663848"/>
    </source>
</evidence>
<evidence type="ECO:0000313" key="2">
    <source>
        <dbReference type="EMBL" id="CAF5132814.1"/>
    </source>
</evidence>
<reference evidence="2" key="1">
    <citation type="submission" date="2021-02" db="EMBL/GenBank/DDBJ databases">
        <authorList>
            <person name="Nowell W R."/>
        </authorList>
    </citation>
    <scope>NUCLEOTIDE SEQUENCE</scope>
</reference>
<feature type="non-terminal residue" evidence="2">
    <location>
        <position position="1"/>
    </location>
</feature>
<accession>A0A822FZ94</accession>
<keyword evidence="1" id="KW-0175">Coiled coil</keyword>
<dbReference type="AlphaFoldDB" id="A0A822FZ94"/>
<sequence length="80" mass="9341">EISRMRSKMSELIQEQEATHKDIDSLKSTLRDLEREMSKIEQTSLKIEIKSLVIDDSLIRIEDSDINRFNLSSISPLYKT</sequence>
<name>A0A822FZ94_9BILA</name>
<comment type="caution">
    <text evidence="2">The sequence shown here is derived from an EMBL/GenBank/DDBJ whole genome shotgun (WGS) entry which is preliminary data.</text>
</comment>
<dbReference type="Proteomes" id="UP000663848">
    <property type="component" value="Unassembled WGS sequence"/>
</dbReference>
<evidence type="ECO:0000256" key="1">
    <source>
        <dbReference type="SAM" id="Coils"/>
    </source>
</evidence>